<gene>
    <name evidence="1" type="ORF">OG835_07110</name>
</gene>
<dbReference type="EMBL" id="CP109109">
    <property type="protein sequence ID" value="WSB96790.1"/>
    <property type="molecule type" value="Genomic_DNA"/>
</dbReference>
<dbReference type="Proteomes" id="UP001348369">
    <property type="component" value="Chromosome"/>
</dbReference>
<protein>
    <submittedName>
        <fullName evidence="1">Choice-of-anchor M domain-containing protein</fullName>
    </submittedName>
</protein>
<accession>A0ACD4ZET5</accession>
<keyword evidence="2" id="KW-1185">Reference proteome</keyword>
<sequence>MDPAPNDVVDERIVIDSGHVDAIAPRLVEGNFRTLFRDSRTSNAVWHEPTSVIMHLTSKSKETIPDPAGGLAFIGNPGDVYHSIPQTQNPEVLWAGWNTEAFQAADIQGEFELSLDEVEGPGSLLVFGWSPFGEPLMRFDTRDGLPDTYHVPARTHEHANWAFTEEGVYRMTFTFRARLASGEDVSDSQVFTMAVGDVDPDGVSLPGDGGDVGGQTGGGDGGATDGGASGGVTGGGTDGGSTGGGSTNGGATDGGSADGGTTDGGATDGGASGGVTGGGTDGGSTGGGSTNGGATDGGSADGGTTDGGATDGGASGGATDGGTDGGSTDGGSTGGATTHGGTGGATSPGGGLAETGAGVAMPLGVGGAVLVAAGAGAAVYLRRRVPRTHTPATPAVQDPAGS</sequence>
<evidence type="ECO:0000313" key="2">
    <source>
        <dbReference type="Proteomes" id="UP001348369"/>
    </source>
</evidence>
<organism evidence="1 2">
    <name type="scientific">Streptomyces scopuliridis</name>
    <dbReference type="NCBI Taxonomy" id="452529"/>
    <lineage>
        <taxon>Bacteria</taxon>
        <taxon>Bacillati</taxon>
        <taxon>Actinomycetota</taxon>
        <taxon>Actinomycetes</taxon>
        <taxon>Kitasatosporales</taxon>
        <taxon>Streptomycetaceae</taxon>
        <taxon>Streptomyces</taxon>
    </lineage>
</organism>
<evidence type="ECO:0000313" key="1">
    <source>
        <dbReference type="EMBL" id="WSB96790.1"/>
    </source>
</evidence>
<proteinExistence type="predicted"/>
<reference evidence="1" key="1">
    <citation type="submission" date="2022-10" db="EMBL/GenBank/DDBJ databases">
        <title>The complete genomes of actinobacterial strains from the NBC collection.</title>
        <authorList>
            <person name="Joergensen T.S."/>
            <person name="Alvarez Arevalo M."/>
            <person name="Sterndorff E.B."/>
            <person name="Faurdal D."/>
            <person name="Vuksanovic O."/>
            <person name="Mourched A.-S."/>
            <person name="Charusanti P."/>
            <person name="Shaw S."/>
            <person name="Blin K."/>
            <person name="Weber T."/>
        </authorList>
    </citation>
    <scope>NUCLEOTIDE SEQUENCE</scope>
    <source>
        <strain evidence="1">NBC 01771</strain>
    </source>
</reference>
<name>A0ACD4ZET5_9ACTN</name>